<gene>
    <name evidence="10" type="ORF">RMAR1173_LOCUS20109</name>
</gene>
<evidence type="ECO:0000256" key="7">
    <source>
        <dbReference type="ARBA" id="ARBA00023065"/>
    </source>
</evidence>
<keyword evidence="6 9" id="KW-1133">Transmembrane helix</keyword>
<keyword evidence="3 9" id="KW-0812">Transmembrane</keyword>
<protein>
    <recommendedName>
        <fullName evidence="11">Magnesium transporter</fullName>
    </recommendedName>
</protein>
<evidence type="ECO:0000256" key="2">
    <source>
        <dbReference type="ARBA" id="ARBA00022448"/>
    </source>
</evidence>
<sequence length="150" mass="15803">MMALAVQSSATPLPVADTPSSPGAIMDQDSDVAELLFESFLQSVSTVQAKLEVVRGNVTNGEEYHRARLDTVRNSILNAEILFSLVSMCASLANLVVGMFGMNLRNGHEGSTRAFTTVASVATGIVILLSVTLGARYRQIGVISAFPGDG</sequence>
<keyword evidence="8 9" id="KW-0472">Membrane</keyword>
<evidence type="ECO:0000256" key="9">
    <source>
        <dbReference type="SAM" id="Phobius"/>
    </source>
</evidence>
<evidence type="ECO:0000256" key="3">
    <source>
        <dbReference type="ARBA" id="ARBA00022692"/>
    </source>
</evidence>
<evidence type="ECO:0008006" key="11">
    <source>
        <dbReference type="Google" id="ProtNLM"/>
    </source>
</evidence>
<dbReference type="PANTHER" id="PTHR13890">
    <property type="entry name" value="RNA SPLICING PROTEIN MRS2, MITOCHONDRIAL"/>
    <property type="match status" value="1"/>
</dbReference>
<evidence type="ECO:0000313" key="10">
    <source>
        <dbReference type="EMBL" id="CAD9709117.1"/>
    </source>
</evidence>
<comment type="subcellular location">
    <subcellularLocation>
        <location evidence="1">Membrane</location>
        <topology evidence="1">Multi-pass membrane protein</topology>
    </subcellularLocation>
</comment>
<reference evidence="10" key="1">
    <citation type="submission" date="2021-01" db="EMBL/GenBank/DDBJ databases">
        <authorList>
            <person name="Corre E."/>
            <person name="Pelletier E."/>
            <person name="Niang G."/>
            <person name="Scheremetjew M."/>
            <person name="Finn R."/>
            <person name="Kale V."/>
            <person name="Holt S."/>
            <person name="Cochrane G."/>
            <person name="Meng A."/>
            <person name="Brown T."/>
            <person name="Cohen L."/>
        </authorList>
    </citation>
    <scope>NUCLEOTIDE SEQUENCE</scope>
    <source>
        <strain evidence="10">CCMP1243</strain>
    </source>
</reference>
<evidence type="ECO:0000256" key="8">
    <source>
        <dbReference type="ARBA" id="ARBA00023136"/>
    </source>
</evidence>
<evidence type="ECO:0000256" key="6">
    <source>
        <dbReference type="ARBA" id="ARBA00022989"/>
    </source>
</evidence>
<proteinExistence type="predicted"/>
<evidence type="ECO:0000256" key="1">
    <source>
        <dbReference type="ARBA" id="ARBA00004141"/>
    </source>
</evidence>
<name>A0A7S2WW35_9STRA</name>
<organism evidence="10">
    <name type="scientific">Rhizochromulina marina</name>
    <dbReference type="NCBI Taxonomy" id="1034831"/>
    <lineage>
        <taxon>Eukaryota</taxon>
        <taxon>Sar</taxon>
        <taxon>Stramenopiles</taxon>
        <taxon>Ochrophyta</taxon>
        <taxon>Dictyochophyceae</taxon>
        <taxon>Rhizochromulinales</taxon>
        <taxon>Rhizochromulina</taxon>
    </lineage>
</organism>
<dbReference type="AlphaFoldDB" id="A0A7S2WW35"/>
<dbReference type="GO" id="GO:0015095">
    <property type="term" value="F:magnesium ion transmembrane transporter activity"/>
    <property type="evidence" value="ECO:0007669"/>
    <property type="project" value="TreeGrafter"/>
</dbReference>
<dbReference type="EMBL" id="HBHJ01030380">
    <property type="protein sequence ID" value="CAD9709117.1"/>
    <property type="molecule type" value="Transcribed_RNA"/>
</dbReference>
<dbReference type="GO" id="GO:0016020">
    <property type="term" value="C:membrane"/>
    <property type="evidence" value="ECO:0007669"/>
    <property type="project" value="UniProtKB-SubCell"/>
</dbReference>
<keyword evidence="4" id="KW-0460">Magnesium</keyword>
<accession>A0A7S2WW35</accession>
<evidence type="ECO:0000256" key="4">
    <source>
        <dbReference type="ARBA" id="ARBA00022842"/>
    </source>
</evidence>
<evidence type="ECO:0000256" key="5">
    <source>
        <dbReference type="ARBA" id="ARBA00022946"/>
    </source>
</evidence>
<dbReference type="InterPro" id="IPR039204">
    <property type="entry name" value="MRS2-like"/>
</dbReference>
<keyword evidence="2" id="KW-0813">Transport</keyword>
<dbReference type="PANTHER" id="PTHR13890:SF0">
    <property type="entry name" value="MAGNESIUM TRANSPORTER MRS2 HOMOLOG, MITOCHONDRIAL"/>
    <property type="match status" value="1"/>
</dbReference>
<dbReference type="Gene3D" id="1.20.58.340">
    <property type="entry name" value="Magnesium transport protein CorA, transmembrane region"/>
    <property type="match status" value="1"/>
</dbReference>
<feature type="transmembrane region" description="Helical" evidence="9">
    <location>
        <begin position="114"/>
        <end position="135"/>
    </location>
</feature>
<keyword evidence="7" id="KW-0406">Ion transport</keyword>
<feature type="transmembrane region" description="Helical" evidence="9">
    <location>
        <begin position="81"/>
        <end position="102"/>
    </location>
</feature>
<keyword evidence="5" id="KW-0809">Transit peptide</keyword>